<feature type="transmembrane region" description="Helical" evidence="1">
    <location>
        <begin position="36"/>
        <end position="56"/>
    </location>
</feature>
<evidence type="ECO:0000313" key="3">
    <source>
        <dbReference type="Proteomes" id="UP000001683"/>
    </source>
</evidence>
<gene>
    <name evidence="2" type="ordered locus">Nther_2582</name>
</gene>
<dbReference type="AlphaFoldDB" id="B2A1U3"/>
<dbReference type="InParanoid" id="B2A1U3"/>
<accession>B2A1U3</accession>
<dbReference type="Proteomes" id="UP000001683">
    <property type="component" value="Chromosome"/>
</dbReference>
<dbReference type="GO" id="GO:0016301">
    <property type="term" value="F:kinase activity"/>
    <property type="evidence" value="ECO:0007669"/>
    <property type="project" value="UniProtKB-KW"/>
</dbReference>
<name>B2A1U3_NATTJ</name>
<dbReference type="eggNOG" id="COG3290">
    <property type="taxonomic scope" value="Bacteria"/>
</dbReference>
<keyword evidence="2" id="KW-0418">Kinase</keyword>
<organism evidence="2 3">
    <name type="scientific">Natranaerobius thermophilus (strain ATCC BAA-1301 / DSM 18059 / JW/NM-WN-LF)</name>
    <dbReference type="NCBI Taxonomy" id="457570"/>
    <lineage>
        <taxon>Bacteria</taxon>
        <taxon>Bacillati</taxon>
        <taxon>Bacillota</taxon>
        <taxon>Clostridia</taxon>
        <taxon>Natranaerobiales</taxon>
        <taxon>Natranaerobiaceae</taxon>
        <taxon>Natranaerobius</taxon>
    </lineage>
</organism>
<keyword evidence="1" id="KW-1133">Transmembrane helix</keyword>
<keyword evidence="3" id="KW-1185">Reference proteome</keyword>
<evidence type="ECO:0000313" key="2">
    <source>
        <dbReference type="EMBL" id="ACB86140.1"/>
    </source>
</evidence>
<dbReference type="HOGENOM" id="CLU_1617244_0_0_9"/>
<sequence>MYFYRAAGFYIVLNKTNFYISDLQLPNWETNEKRKIILFITLNTALITDVILHFILSINIQSYNLFPTITTILITGLTIMSLFVIKFLMKNKKTIEVKNLHNYVDKTKKIIDMLNTKSHEHKRNSETVKAMIGLGEHQEASKYINQIPNQEKNKECIHMLKILL</sequence>
<dbReference type="EMBL" id="CP001034">
    <property type="protein sequence ID" value="ACB86140.1"/>
    <property type="molecule type" value="Genomic_DNA"/>
</dbReference>
<reference evidence="2 3" key="2">
    <citation type="journal article" date="2011" name="J. Bacteriol.">
        <title>Complete genome sequence of the anaerobic, halophilic alkalithermophile Natranaerobius thermophilus JW/NM-WN-LF.</title>
        <authorList>
            <person name="Zhao B."/>
            <person name="Mesbah N.M."/>
            <person name="Dalin E."/>
            <person name="Goodwin L."/>
            <person name="Nolan M."/>
            <person name="Pitluck S."/>
            <person name="Chertkov O."/>
            <person name="Brettin T.S."/>
            <person name="Han J."/>
            <person name="Larimer F.W."/>
            <person name="Land M.L."/>
            <person name="Hauser L."/>
            <person name="Kyrpides N."/>
            <person name="Wiegel J."/>
        </authorList>
    </citation>
    <scope>NUCLEOTIDE SEQUENCE [LARGE SCALE GENOMIC DNA]</scope>
    <source>
        <strain evidence="3">ATCC BAA-1301 / DSM 18059 / JW/NM-WN-LF</strain>
    </source>
</reference>
<keyword evidence="2" id="KW-0808">Transferase</keyword>
<reference evidence="2 3" key="1">
    <citation type="submission" date="2008-04" db="EMBL/GenBank/DDBJ databases">
        <title>Complete sequence of chromosome of Natranaerobius thermophilus JW/NM-WN-LF.</title>
        <authorList>
            <consortium name="US DOE Joint Genome Institute"/>
            <person name="Copeland A."/>
            <person name="Lucas S."/>
            <person name="Lapidus A."/>
            <person name="Glavina del Rio T."/>
            <person name="Dalin E."/>
            <person name="Tice H."/>
            <person name="Bruce D."/>
            <person name="Goodwin L."/>
            <person name="Pitluck S."/>
            <person name="Chertkov O."/>
            <person name="Brettin T."/>
            <person name="Detter J.C."/>
            <person name="Han C."/>
            <person name="Kuske C.R."/>
            <person name="Schmutz J."/>
            <person name="Larimer F."/>
            <person name="Land M."/>
            <person name="Hauser L."/>
            <person name="Kyrpides N."/>
            <person name="Lykidis A."/>
            <person name="Mesbah N.M."/>
            <person name="Wiegel J."/>
        </authorList>
    </citation>
    <scope>NUCLEOTIDE SEQUENCE [LARGE SCALE GENOMIC DNA]</scope>
    <source>
        <strain evidence="3">ATCC BAA-1301 / DSM 18059 / JW/NM-WN-LF</strain>
    </source>
</reference>
<keyword evidence="1" id="KW-0812">Transmembrane</keyword>
<feature type="transmembrane region" description="Helical" evidence="1">
    <location>
        <begin position="68"/>
        <end position="89"/>
    </location>
</feature>
<keyword evidence="1" id="KW-0472">Membrane</keyword>
<dbReference type="KEGG" id="nth:Nther_2582"/>
<evidence type="ECO:0000256" key="1">
    <source>
        <dbReference type="SAM" id="Phobius"/>
    </source>
</evidence>
<proteinExistence type="predicted"/>
<protein>
    <submittedName>
        <fullName evidence="2">Signal transduction histidine kinase regulating citrate/malate metabolism</fullName>
    </submittedName>
</protein>